<name>A0ABY5SX61_9MICO</name>
<keyword evidence="3" id="KW-1185">Reference proteome</keyword>
<evidence type="ECO:0008006" key="4">
    <source>
        <dbReference type="Google" id="ProtNLM"/>
    </source>
</evidence>
<protein>
    <recommendedName>
        <fullName evidence="4">Secreted protein</fullName>
    </recommendedName>
</protein>
<gene>
    <name evidence="2" type="ORF">L1F31_08920</name>
</gene>
<organism evidence="2 3">
    <name type="scientific">Brevibacterium spongiae</name>
    <dbReference type="NCBI Taxonomy" id="2909672"/>
    <lineage>
        <taxon>Bacteria</taxon>
        <taxon>Bacillati</taxon>
        <taxon>Actinomycetota</taxon>
        <taxon>Actinomycetes</taxon>
        <taxon>Micrococcales</taxon>
        <taxon>Brevibacteriaceae</taxon>
        <taxon>Brevibacterium</taxon>
    </lineage>
</organism>
<proteinExistence type="predicted"/>
<keyword evidence="1" id="KW-0732">Signal</keyword>
<feature type="chain" id="PRO_5045818419" description="Secreted protein" evidence="1">
    <location>
        <begin position="31"/>
        <end position="86"/>
    </location>
</feature>
<feature type="signal peptide" evidence="1">
    <location>
        <begin position="1"/>
        <end position="30"/>
    </location>
</feature>
<reference evidence="2" key="1">
    <citation type="submission" date="2022-03" db="EMBL/GenBank/DDBJ databases">
        <title>Brevibacterium spongiae sp. nov., isolated from marine sponge.</title>
        <authorList>
            <person name="Li Z."/>
            <person name="Zhang M."/>
        </authorList>
    </citation>
    <scope>NUCLEOTIDE SEQUENCE</scope>
    <source>
        <strain evidence="2">WHS-Z9</strain>
    </source>
</reference>
<sequence>MSTLKKALTTGAAALGLSAGMLVVAAPAQADTHGEWFNNRTTCERATDARAAHYRASGYTVSVQTYCKGEQYIGYMPQYYSEISYN</sequence>
<evidence type="ECO:0000313" key="3">
    <source>
        <dbReference type="Proteomes" id="UP001064879"/>
    </source>
</evidence>
<dbReference type="RefSeq" id="WP_265420284.1">
    <property type="nucleotide sequence ID" value="NZ_CP093443.1"/>
</dbReference>
<dbReference type="EMBL" id="CP093443">
    <property type="protein sequence ID" value="UVI37749.1"/>
    <property type="molecule type" value="Genomic_DNA"/>
</dbReference>
<evidence type="ECO:0000313" key="2">
    <source>
        <dbReference type="EMBL" id="UVI37749.1"/>
    </source>
</evidence>
<evidence type="ECO:0000256" key="1">
    <source>
        <dbReference type="SAM" id="SignalP"/>
    </source>
</evidence>
<accession>A0ABY5SX61</accession>
<dbReference type="Proteomes" id="UP001064879">
    <property type="component" value="Chromosome"/>
</dbReference>